<keyword evidence="1" id="KW-0175">Coiled coil</keyword>
<sequence>MQKKRLSSIDRNFMSSLRKYEEHPSQKQMNAQKKETHLQEQQLLIQDIQANIQDLENGNYMKCFTSINLMFTDPNYSLRKHITFQLFVPEEKDFVGFTILNKKEIWILLLLYFDIVNQDKNQYARYLWQSIVKKMTEYLNYELREEVINKVKLYRQKSKITNNQNKQNNQHTSQYYFVEERDEQSKEGREINNSYKEICFDKSYMATLSDNSIIERSQVLEQNMMIIQDQIESATNEDVSIQAPTNSSIDLNNDFVELTYHNSNLNDFQIPDISFQQQSQTEDLIKNSIFMDQASNQVEISLIAQMEQLGFQDNLQSEQLNNALFVDLEEDIHESYQNLGLDQISQTSLENIKIQEASIFQPNFIEENRQTEQPKDNKINNLKDKPIYILDFDKISFDSFSNTDQFCKKSHQMGETPHFSMNQQSINQWTKEEQKDQIQQEEEKLNQDIDFKDYEEQLAHVQAQQILKEDLEQLENDSDEVNDQVETKQQQYDEKNSSSKIELNDIINVEYKLSSSIINSKQKTIDDYFKPKNKISSIQSKNCHQLVEEEPIKKDEFDYSSQNERRRKSRISKIMQKSNVNSQLDYAFECDLSSQQPSNQQYIEQSHYLESQQISNNKKRRSSLVVDKRYDQNFMDKHGSGYRFEIQKAPQRLKEKYQVEEILVPKRSSKRIHYPERSDLEISKMIIANNEILNYFTPADRQSQQISEEINNRVHPLTYFHSFNKNDKNQIIVLSNNQEQFINDIVEIEICLANINDNESHHIVKVIYFVNQIVSGQLNGQIAIAQIKKQSSEQIIFEDYNFYNKYIHFQCQQSQAIYLPLGSYLINQC</sequence>
<gene>
    <name evidence="3" type="ORF">PTMB.238c</name>
</gene>
<keyword evidence="4" id="KW-1185">Reference proteome</keyword>
<accession>Q6BFY4</accession>
<dbReference type="Proteomes" id="UP000000600">
    <property type="component" value="Chromosome"/>
</dbReference>
<evidence type="ECO:0000313" key="3">
    <source>
        <dbReference type="EMBL" id="CAH03436.1"/>
    </source>
</evidence>
<dbReference type="RefSeq" id="XP_001347063.1">
    <property type="nucleotide sequence ID" value="XM_001347027.1"/>
</dbReference>
<evidence type="ECO:0000256" key="1">
    <source>
        <dbReference type="SAM" id="Coils"/>
    </source>
</evidence>
<protein>
    <submittedName>
        <fullName evidence="3">Uncharacterized protein</fullName>
    </submittedName>
</protein>
<evidence type="ECO:0000313" key="4">
    <source>
        <dbReference type="Proteomes" id="UP000000600"/>
    </source>
</evidence>
<organism evidence="3 4">
    <name type="scientific">Paramecium tetraurelia</name>
    <dbReference type="NCBI Taxonomy" id="5888"/>
    <lineage>
        <taxon>Eukaryota</taxon>
        <taxon>Sar</taxon>
        <taxon>Alveolata</taxon>
        <taxon>Ciliophora</taxon>
        <taxon>Intramacronucleata</taxon>
        <taxon>Oligohymenophorea</taxon>
        <taxon>Peniculida</taxon>
        <taxon>Parameciidae</taxon>
        <taxon>Paramecium</taxon>
    </lineage>
</organism>
<feature type="coiled-coil region" evidence="1">
    <location>
        <begin position="31"/>
        <end position="58"/>
    </location>
</feature>
<feature type="region of interest" description="Disordered" evidence="2">
    <location>
        <begin position="475"/>
        <end position="496"/>
    </location>
</feature>
<dbReference type="GeneID" id="79573890"/>
<proteinExistence type="predicted"/>
<dbReference type="InParanoid" id="Q6BFY4"/>
<dbReference type="KEGG" id="ptm:PTMB.238c"/>
<evidence type="ECO:0000256" key="2">
    <source>
        <dbReference type="SAM" id="MobiDB-lite"/>
    </source>
</evidence>
<name>Q6BFY4_PARTE</name>
<dbReference type="EMBL" id="CR548612">
    <property type="protein sequence ID" value="CAH03436.1"/>
    <property type="molecule type" value="Genomic_DNA"/>
</dbReference>
<dbReference type="AlphaFoldDB" id="Q6BFY4"/>
<reference evidence="3 4" key="1">
    <citation type="journal article" date="2004" name="Curr. Biol.">
        <title>High coding density on the largest Paramecium tetraurelia somatic chromosome.</title>
        <authorList>
            <person name="Zagulski M."/>
            <person name="Nowak J.K."/>
            <person name="Le Mouel A."/>
            <person name="Nowacki M."/>
            <person name="Migdalski A."/>
            <person name="Gromadka R."/>
            <person name="Noel B."/>
            <person name="Blanc I."/>
            <person name="Dessen P."/>
            <person name="Wincker P."/>
            <person name="Keller A.M."/>
            <person name="Cohen J."/>
            <person name="Meyer E."/>
            <person name="Sperling L."/>
        </authorList>
    </citation>
    <scope>NUCLEOTIDE SEQUENCE [LARGE SCALE GENOMIC DNA]</scope>
    <source>
        <strain evidence="3 4">Stock d4-2</strain>
    </source>
</reference>